<keyword evidence="2" id="KW-1185">Reference proteome</keyword>
<dbReference type="STRING" id="571932.SAMN05421743_107105"/>
<dbReference type="OrthoDB" id="5507947at2"/>
<protein>
    <recommendedName>
        <fullName evidence="3">YwgA family protein</fullName>
    </recommendedName>
</protein>
<name>A0A1H4DG95_9BACI</name>
<sequence length="167" mass="20477">MLENHAKLMRFFASSEEIVGRKKLQKIIYILKKCEVPFEERYQFHFYGPYSEELTLRIEELCNLGFINETKEEKKNYYQYRYQLTDAGNKFLEHYQVELPAMRERISKMKEKSSRFLELVSTMLYFEHLPREEVEEKVRTVKSKQNYTMDEINEAWSFIEEMRRTLH</sequence>
<reference evidence="1 2" key="1">
    <citation type="submission" date="2016-10" db="EMBL/GenBank/DDBJ databases">
        <authorList>
            <person name="de Groot N.N."/>
        </authorList>
    </citation>
    <scope>NUCLEOTIDE SEQUENCE [LARGE SCALE GENOMIC DNA]</scope>
    <source>
        <strain evidence="1 2">CCM7597</strain>
    </source>
</reference>
<dbReference type="AlphaFoldDB" id="A0A1H4DG95"/>
<dbReference type="Proteomes" id="UP000198584">
    <property type="component" value="Unassembled WGS sequence"/>
</dbReference>
<dbReference type="RefSeq" id="WP_093044886.1">
    <property type="nucleotide sequence ID" value="NZ_FNQR01000007.1"/>
</dbReference>
<gene>
    <name evidence="1" type="ORF">SAMN05421743_107105</name>
</gene>
<organism evidence="1 2">
    <name type="scientific">Thalassobacillus cyri</name>
    <dbReference type="NCBI Taxonomy" id="571932"/>
    <lineage>
        <taxon>Bacteria</taxon>
        <taxon>Bacillati</taxon>
        <taxon>Bacillota</taxon>
        <taxon>Bacilli</taxon>
        <taxon>Bacillales</taxon>
        <taxon>Bacillaceae</taxon>
        <taxon>Thalassobacillus</taxon>
    </lineage>
</organism>
<evidence type="ECO:0008006" key="3">
    <source>
        <dbReference type="Google" id="ProtNLM"/>
    </source>
</evidence>
<evidence type="ECO:0000313" key="1">
    <source>
        <dbReference type="EMBL" id="SEA71272.1"/>
    </source>
</evidence>
<proteinExistence type="predicted"/>
<dbReference type="EMBL" id="FNQR01000007">
    <property type="protein sequence ID" value="SEA71272.1"/>
    <property type="molecule type" value="Genomic_DNA"/>
</dbReference>
<accession>A0A1H4DG95</accession>
<evidence type="ECO:0000313" key="2">
    <source>
        <dbReference type="Proteomes" id="UP000198584"/>
    </source>
</evidence>